<accession>A0A4R1KCC0</accession>
<evidence type="ECO:0000256" key="1">
    <source>
        <dbReference type="SAM" id="SignalP"/>
    </source>
</evidence>
<name>A0A4R1KCC0_9BACT</name>
<reference evidence="2 3" key="1">
    <citation type="submission" date="2019-03" db="EMBL/GenBank/DDBJ databases">
        <title>Genomic Encyclopedia of Type Strains, Phase IV (KMG-IV): sequencing the most valuable type-strain genomes for metagenomic binning, comparative biology and taxonomic classification.</title>
        <authorList>
            <person name="Goeker M."/>
        </authorList>
    </citation>
    <scope>NUCLEOTIDE SEQUENCE [LARGE SCALE GENOMIC DNA]</scope>
    <source>
        <strain evidence="2 3">DSM 24984</strain>
    </source>
</reference>
<evidence type="ECO:0008006" key="4">
    <source>
        <dbReference type="Google" id="ProtNLM"/>
    </source>
</evidence>
<gene>
    <name evidence="2" type="ORF">C8D98_0105</name>
</gene>
<keyword evidence="1" id="KW-0732">Signal</keyword>
<evidence type="ECO:0000313" key="3">
    <source>
        <dbReference type="Proteomes" id="UP000294614"/>
    </source>
</evidence>
<dbReference type="RefSeq" id="WP_132871025.1">
    <property type="nucleotide sequence ID" value="NZ_SMGG01000003.1"/>
</dbReference>
<proteinExistence type="predicted"/>
<feature type="signal peptide" evidence="1">
    <location>
        <begin position="1"/>
        <end position="18"/>
    </location>
</feature>
<sequence>MKLSTLIKLILVSLLTVACGGGTTTSKSKNSVELSMQFENSTSGKTGFHVGNFYIGKVTISYSTAGEQTHEVDATAAAADKEPIVIEGLSAGKTYTFAISAEDENESVICAGTADVEIMPNTTTDAELVCGFADKNSMELAALNMLKTAFSGDADYNTLSSYVAQDFGVMDGMDRDTFINELMTKNSDFKYDEGIEVASVSVSGLDERMKRDGSSMAGMYDIRVTFSDGSYEIVTAGFVKEEGSWKIKGNGIEHDLELRHSSVRGYRYVDQTEPFVISGISAEYYPSEDQYPLEGFNLSGTGIDTAVFEKMNPDSHWFGLSEENHRYTFDNGEGLDVLDYYFSPMEYNIVPYNGTDMGAYTPLTAEYSDSSTETYAVRGPKPALELPPSMFPQLRMEMVEDGQEYRFDFHVTLPDDYTPSGLRISIDAGNEDFGIHEESRIALTNLSFSINDISELMQFYGYYFVIGITATDSFMRDYTVYYSFNYLMAQKEYGLSNSAAKESVFKTPGTGGFYGFLENETGYDTNRYHLSGLIWGGAAYDDSVYTYGYLSRVERDGGGNGGMDFIVSKLTGGENPVSKAISFVNYPDIQSQAVYSKLTDSSGNFYIVSNLQTETGSVSVMKINSDLSDISWIKEYRSPSGLWTKTAGAVVASEGGTEYMYVATSDSDGVIDLIKLNIATGAAESSLRFSFKDNSGGDAEFRLTAVLLIKPLNRIGLMGRIFDGPSRRLGVVICDTAMNYDSSYFIDGVNYDESPVIVDDPISDSSGNIYYLHQYTNSETGTMMVRIAKLHGSVTGAGYGITGFTHMDYMGSSALGQYGIGGFSRFAEGPYGTLFLLFGYSGQDWEGSFSTSNSMLKVDMSSLYVQDSIILPPVGAETDVIPATNYSALVLGSAMVNVTSGLNIGGMTAKPDSNSIDAQNGTSGNVIEYVNITVSKDTAMPVVSDKKSSSGYSLRNLPVRFFNYILDQR</sequence>
<protein>
    <recommendedName>
        <fullName evidence="4">Fibronectin type-III domain-containing protein</fullName>
    </recommendedName>
</protein>
<comment type="caution">
    <text evidence="2">The sequence shown here is derived from an EMBL/GenBank/DDBJ whole genome shotgun (WGS) entry which is preliminary data.</text>
</comment>
<organism evidence="2 3">
    <name type="scientific">Seleniivibrio woodruffii</name>
    <dbReference type="NCBI Taxonomy" id="1078050"/>
    <lineage>
        <taxon>Bacteria</taxon>
        <taxon>Pseudomonadati</taxon>
        <taxon>Deferribacterota</taxon>
        <taxon>Deferribacteres</taxon>
        <taxon>Deferribacterales</taxon>
        <taxon>Geovibrionaceae</taxon>
        <taxon>Seleniivibrio</taxon>
    </lineage>
</organism>
<dbReference type="EMBL" id="SMGG01000003">
    <property type="protein sequence ID" value="TCK61603.1"/>
    <property type="molecule type" value="Genomic_DNA"/>
</dbReference>
<dbReference type="AlphaFoldDB" id="A0A4R1KCC0"/>
<dbReference type="Proteomes" id="UP000294614">
    <property type="component" value="Unassembled WGS sequence"/>
</dbReference>
<dbReference type="OrthoDB" id="10021314at2"/>
<evidence type="ECO:0000313" key="2">
    <source>
        <dbReference type="EMBL" id="TCK61603.1"/>
    </source>
</evidence>
<dbReference type="PROSITE" id="PS51257">
    <property type="entry name" value="PROKAR_LIPOPROTEIN"/>
    <property type="match status" value="1"/>
</dbReference>
<feature type="chain" id="PRO_5020645862" description="Fibronectin type-III domain-containing protein" evidence="1">
    <location>
        <begin position="19"/>
        <end position="969"/>
    </location>
</feature>
<keyword evidence="3" id="KW-1185">Reference proteome</keyword>